<gene>
    <name evidence="2" type="ORF">GCM10020366_17920</name>
</gene>
<protein>
    <recommendedName>
        <fullName evidence="1">DUF1023 domain-containing protein</fullName>
    </recommendedName>
</protein>
<dbReference type="EMBL" id="BAAAYK010000038">
    <property type="protein sequence ID" value="GAA3355914.1"/>
    <property type="molecule type" value="Genomic_DNA"/>
</dbReference>
<dbReference type="InterPro" id="IPR010427">
    <property type="entry name" value="DUF1023"/>
</dbReference>
<organism evidence="2 3">
    <name type="scientific">Saccharopolyspora gregorii</name>
    <dbReference type="NCBI Taxonomy" id="33914"/>
    <lineage>
        <taxon>Bacteria</taxon>
        <taxon>Bacillati</taxon>
        <taxon>Actinomycetota</taxon>
        <taxon>Actinomycetes</taxon>
        <taxon>Pseudonocardiales</taxon>
        <taxon>Pseudonocardiaceae</taxon>
        <taxon>Saccharopolyspora</taxon>
    </lineage>
</organism>
<evidence type="ECO:0000313" key="3">
    <source>
        <dbReference type="Proteomes" id="UP001500483"/>
    </source>
</evidence>
<dbReference type="Gene3D" id="3.40.50.1820">
    <property type="entry name" value="alpha/beta hydrolase"/>
    <property type="match status" value="1"/>
</dbReference>
<dbReference type="Proteomes" id="UP001500483">
    <property type="component" value="Unassembled WGS sequence"/>
</dbReference>
<sequence>MHAEWGRAAATATSPAAIGLAGMAMALDEWAAGATRALFEKAVAQDGFAVEAKGELARFQEGLRATHEGEPSHNTVLGHSYGSTVAGYAARDHGMATDEIVFLGSPGVGVEHARELGVPPEHVWSGTSGDDVIDHATPSLDPRDFFDGEDDHWFGMNPSDPHFGARSLETDPDGGHTDYWDRRTSLESMARVVAGVEKGHP</sequence>
<dbReference type="SUPFAM" id="SSF53474">
    <property type="entry name" value="alpha/beta-Hydrolases"/>
    <property type="match status" value="1"/>
</dbReference>
<comment type="caution">
    <text evidence="2">The sequence shown here is derived from an EMBL/GenBank/DDBJ whole genome shotgun (WGS) entry which is preliminary data.</text>
</comment>
<feature type="domain" description="DUF1023" evidence="1">
    <location>
        <begin position="26"/>
        <end position="141"/>
    </location>
</feature>
<name>A0ABP6RMX3_9PSEU</name>
<evidence type="ECO:0000313" key="2">
    <source>
        <dbReference type="EMBL" id="GAA3355914.1"/>
    </source>
</evidence>
<accession>A0ABP6RMX3</accession>
<dbReference type="RefSeq" id="WP_344925498.1">
    <property type="nucleotide sequence ID" value="NZ_BAAAYK010000038.1"/>
</dbReference>
<dbReference type="InterPro" id="IPR029058">
    <property type="entry name" value="AB_hydrolase_fold"/>
</dbReference>
<reference evidence="3" key="1">
    <citation type="journal article" date="2019" name="Int. J. Syst. Evol. Microbiol.">
        <title>The Global Catalogue of Microorganisms (GCM) 10K type strain sequencing project: providing services to taxonomists for standard genome sequencing and annotation.</title>
        <authorList>
            <consortium name="The Broad Institute Genomics Platform"/>
            <consortium name="The Broad Institute Genome Sequencing Center for Infectious Disease"/>
            <person name="Wu L."/>
            <person name="Ma J."/>
        </authorList>
    </citation>
    <scope>NUCLEOTIDE SEQUENCE [LARGE SCALE GENOMIC DNA]</scope>
    <source>
        <strain evidence="3">JCM 9687</strain>
    </source>
</reference>
<keyword evidence="3" id="KW-1185">Reference proteome</keyword>
<dbReference type="Pfam" id="PF06259">
    <property type="entry name" value="Abhydrolase_8"/>
    <property type="match status" value="1"/>
</dbReference>
<evidence type="ECO:0000259" key="1">
    <source>
        <dbReference type="Pfam" id="PF06259"/>
    </source>
</evidence>
<proteinExistence type="predicted"/>